<gene>
    <name evidence="2" type="ORF">Q4T40_02650</name>
</gene>
<dbReference type="RefSeq" id="WP_413778693.1">
    <property type="nucleotide sequence ID" value="NZ_JAUOZS010000001.1"/>
</dbReference>
<name>A0ABU3NTI1_9FIRM</name>
<organism evidence="2 3">
    <name type="scientific">Anaeroselena agilis</name>
    <dbReference type="NCBI Taxonomy" id="3063788"/>
    <lineage>
        <taxon>Bacteria</taxon>
        <taxon>Bacillati</taxon>
        <taxon>Bacillota</taxon>
        <taxon>Negativicutes</taxon>
        <taxon>Acetonemataceae</taxon>
        <taxon>Anaeroselena</taxon>
    </lineage>
</organism>
<dbReference type="Proteomes" id="UP001254848">
    <property type="component" value="Unassembled WGS sequence"/>
</dbReference>
<evidence type="ECO:0000313" key="3">
    <source>
        <dbReference type="Proteomes" id="UP001254848"/>
    </source>
</evidence>
<comment type="caution">
    <text evidence="2">The sequence shown here is derived from an EMBL/GenBank/DDBJ whole genome shotgun (WGS) entry which is preliminary data.</text>
</comment>
<protein>
    <submittedName>
        <fullName evidence="2">Uncharacterized protein</fullName>
    </submittedName>
</protein>
<dbReference type="EMBL" id="JAUOZS010000001">
    <property type="protein sequence ID" value="MDT8900135.1"/>
    <property type="molecule type" value="Genomic_DNA"/>
</dbReference>
<keyword evidence="1" id="KW-0812">Transmembrane</keyword>
<feature type="transmembrane region" description="Helical" evidence="1">
    <location>
        <begin position="36"/>
        <end position="61"/>
    </location>
</feature>
<keyword evidence="3" id="KW-1185">Reference proteome</keyword>
<sequence length="66" mass="7092">MKLIGVVTSMVLIASGIYCFTMAALGMGTGVSGIDFLFTLVNICLWTAIPVIIFGVIYLIYIRKTG</sequence>
<reference evidence="2 3" key="1">
    <citation type="submission" date="2023-07" db="EMBL/GenBank/DDBJ databases">
        <title>The novel representative of Negativicutes class, Anaeroselena agilis gen. nov. sp. nov.</title>
        <authorList>
            <person name="Prokofeva M.I."/>
            <person name="Elcheninov A.G."/>
            <person name="Klyukina A."/>
            <person name="Kublanov I.V."/>
            <person name="Frolov E.N."/>
            <person name="Podosokorskaya O.A."/>
        </authorList>
    </citation>
    <scope>NUCLEOTIDE SEQUENCE [LARGE SCALE GENOMIC DNA]</scope>
    <source>
        <strain evidence="2 3">4137-cl</strain>
    </source>
</reference>
<evidence type="ECO:0000313" key="2">
    <source>
        <dbReference type="EMBL" id="MDT8900135.1"/>
    </source>
</evidence>
<keyword evidence="1" id="KW-0472">Membrane</keyword>
<proteinExistence type="predicted"/>
<accession>A0ABU3NTI1</accession>
<evidence type="ECO:0000256" key="1">
    <source>
        <dbReference type="SAM" id="Phobius"/>
    </source>
</evidence>
<keyword evidence="1" id="KW-1133">Transmembrane helix</keyword>